<dbReference type="SMART" id="SM00886">
    <property type="entry name" value="Dabb"/>
    <property type="match status" value="1"/>
</dbReference>
<dbReference type="SUPFAM" id="SSF54909">
    <property type="entry name" value="Dimeric alpha+beta barrel"/>
    <property type="match status" value="1"/>
</dbReference>
<accession>A0ABP9M4B6</accession>
<dbReference type="Proteomes" id="UP001501407">
    <property type="component" value="Unassembled WGS sequence"/>
</dbReference>
<dbReference type="InterPro" id="IPR011008">
    <property type="entry name" value="Dimeric_a/b-barrel"/>
</dbReference>
<dbReference type="InterPro" id="IPR013097">
    <property type="entry name" value="Dabb"/>
</dbReference>
<evidence type="ECO:0000313" key="3">
    <source>
        <dbReference type="Proteomes" id="UP001501407"/>
    </source>
</evidence>
<sequence length="103" mass="11678">MPFSPTRVQHTVVFRLVHVPGSPEERAFLADGRAALTSIPGVEDFRVNRQVSPKSGLSHQFSMVFADEAAYRTYNDHPTHVAFVAERWVPEVAEFQEYDFVEA</sequence>
<proteinExistence type="predicted"/>
<reference evidence="3" key="1">
    <citation type="journal article" date="2019" name="Int. J. Syst. Evol. Microbiol.">
        <title>The Global Catalogue of Microorganisms (GCM) 10K type strain sequencing project: providing services to taxonomists for standard genome sequencing and annotation.</title>
        <authorList>
            <consortium name="The Broad Institute Genomics Platform"/>
            <consortium name="The Broad Institute Genome Sequencing Center for Infectious Disease"/>
            <person name="Wu L."/>
            <person name="Ma J."/>
        </authorList>
    </citation>
    <scope>NUCLEOTIDE SEQUENCE [LARGE SCALE GENOMIC DNA]</scope>
    <source>
        <strain evidence="3">JCM 18959</strain>
    </source>
</reference>
<name>A0ABP9M4B6_9MICO</name>
<feature type="domain" description="Stress-response A/B barrel" evidence="1">
    <location>
        <begin position="8"/>
        <end position="100"/>
    </location>
</feature>
<dbReference type="Gene3D" id="3.30.70.100">
    <property type="match status" value="1"/>
</dbReference>
<dbReference type="EMBL" id="BAABKZ010000001">
    <property type="protein sequence ID" value="GAA5089565.1"/>
    <property type="molecule type" value="Genomic_DNA"/>
</dbReference>
<dbReference type="Pfam" id="PF07876">
    <property type="entry name" value="Dabb"/>
    <property type="match status" value="1"/>
</dbReference>
<dbReference type="PROSITE" id="PS51502">
    <property type="entry name" value="S_R_A_B_BARREL"/>
    <property type="match status" value="1"/>
</dbReference>
<evidence type="ECO:0000313" key="2">
    <source>
        <dbReference type="EMBL" id="GAA5089565.1"/>
    </source>
</evidence>
<gene>
    <name evidence="2" type="ORF">GCM10025760_13750</name>
</gene>
<evidence type="ECO:0000259" key="1">
    <source>
        <dbReference type="PROSITE" id="PS51502"/>
    </source>
</evidence>
<organism evidence="2 3">
    <name type="scientific">Microbacterium yannicii</name>
    <dbReference type="NCBI Taxonomy" id="671622"/>
    <lineage>
        <taxon>Bacteria</taxon>
        <taxon>Bacillati</taxon>
        <taxon>Actinomycetota</taxon>
        <taxon>Actinomycetes</taxon>
        <taxon>Micrococcales</taxon>
        <taxon>Microbacteriaceae</taxon>
        <taxon>Microbacterium</taxon>
    </lineage>
</organism>
<dbReference type="RefSeq" id="WP_194413166.1">
    <property type="nucleotide sequence ID" value="NZ_BAABKZ010000001.1"/>
</dbReference>
<keyword evidence="3" id="KW-1185">Reference proteome</keyword>
<comment type="caution">
    <text evidence="2">The sequence shown here is derived from an EMBL/GenBank/DDBJ whole genome shotgun (WGS) entry which is preliminary data.</text>
</comment>
<protein>
    <submittedName>
        <fullName evidence="2">Dabb family protein</fullName>
    </submittedName>
</protein>